<evidence type="ECO:0000256" key="11">
    <source>
        <dbReference type="ARBA" id="ARBA00022679"/>
    </source>
</evidence>
<keyword evidence="6 19" id="KW-1003">Cell membrane</keyword>
<reference evidence="21 22" key="1">
    <citation type="submission" date="2019-02" db="EMBL/GenBank/DDBJ databases">
        <title>Marinobacter halodurans sp. nov., a marine bacterium isolated from sea tidal flat.</title>
        <authorList>
            <person name="Yoo Y."/>
            <person name="Lee D.W."/>
            <person name="Kim B.S."/>
            <person name="Kim J.-J."/>
        </authorList>
    </citation>
    <scope>NUCLEOTIDE SEQUENCE [LARGE SCALE GENOMIC DNA]</scope>
    <source>
        <strain evidence="21 22">YJ-S3-2</strain>
    </source>
</reference>
<evidence type="ECO:0000256" key="10">
    <source>
        <dbReference type="ARBA" id="ARBA00022676"/>
    </source>
</evidence>
<keyword evidence="12 19" id="KW-0812">Transmembrane</keyword>
<dbReference type="EC" id="2.4.2.43" evidence="4 19"/>
<evidence type="ECO:0000256" key="18">
    <source>
        <dbReference type="ARBA" id="ARBA00034054"/>
    </source>
</evidence>
<dbReference type="PANTHER" id="PTHR33908:SF3">
    <property type="entry name" value="UNDECAPRENYL PHOSPHATE-ALPHA-4-AMINO-4-DEOXY-L-ARABINOSE ARABINOSYL TRANSFERASE"/>
    <property type="match status" value="1"/>
</dbReference>
<keyword evidence="13 19" id="KW-0448">Lipopolysaccharide biosynthesis</keyword>
<dbReference type="EMBL" id="SJDL01000055">
    <property type="protein sequence ID" value="TBW47899.1"/>
    <property type="molecule type" value="Genomic_DNA"/>
</dbReference>
<feature type="transmembrane region" description="Helical" evidence="19">
    <location>
        <begin position="289"/>
        <end position="307"/>
    </location>
</feature>
<comment type="pathway">
    <text evidence="2 19">Lipopolysaccharide metabolism; 4-amino-4-deoxy-beta-L-arabinose-lipid A biosynthesis.</text>
</comment>
<keyword evidence="14 19" id="KW-1133">Transmembrane helix</keyword>
<keyword evidence="9 19" id="KW-0441">Lipid A biosynthesis</keyword>
<evidence type="ECO:0000256" key="1">
    <source>
        <dbReference type="ARBA" id="ARBA00004429"/>
    </source>
</evidence>
<keyword evidence="22" id="KW-1185">Reference proteome</keyword>
<feature type="transmembrane region" description="Helical" evidence="19">
    <location>
        <begin position="202"/>
        <end position="222"/>
    </location>
</feature>
<feature type="domain" description="ArnT-like N-terminal" evidence="20">
    <location>
        <begin position="14"/>
        <end position="235"/>
    </location>
</feature>
<name>A0ABY1ZHY8_9GAMM</name>
<evidence type="ECO:0000256" key="14">
    <source>
        <dbReference type="ARBA" id="ARBA00022989"/>
    </source>
</evidence>
<comment type="caution">
    <text evidence="21">The sequence shown here is derived from an EMBL/GenBank/DDBJ whole genome shotgun (WGS) entry which is preliminary data.</text>
</comment>
<comment type="subcellular location">
    <subcellularLocation>
        <location evidence="1">Cell inner membrane</location>
        <topology evidence="1">Multi-pass membrane protein</topology>
    </subcellularLocation>
    <subcellularLocation>
        <location evidence="19">Cell membrane</location>
        <topology evidence="19">Multi-pass membrane protein</topology>
    </subcellularLocation>
</comment>
<accession>A0ABY1ZHY8</accession>
<evidence type="ECO:0000259" key="20">
    <source>
        <dbReference type="Pfam" id="PF02366"/>
    </source>
</evidence>
<evidence type="ECO:0000256" key="6">
    <source>
        <dbReference type="ARBA" id="ARBA00022475"/>
    </source>
</evidence>
<evidence type="ECO:0000256" key="13">
    <source>
        <dbReference type="ARBA" id="ARBA00022985"/>
    </source>
</evidence>
<evidence type="ECO:0000256" key="8">
    <source>
        <dbReference type="ARBA" id="ARBA00022519"/>
    </source>
</evidence>
<feature type="transmembrane region" description="Helical" evidence="19">
    <location>
        <begin position="7"/>
        <end position="27"/>
    </location>
</feature>
<evidence type="ECO:0000256" key="3">
    <source>
        <dbReference type="ARBA" id="ARBA00010814"/>
    </source>
</evidence>
<sequence length="551" mass="62237">MNLRSWLLIPLYGLIYLIPLNFRPLWIPDETRYAEISREMLQNGDWIVPKLLGLRYFEKPVAGYWLNNISQWLFGDSNFAVRFASAACTALSACLVYWFAQRLWQDRQKAVASALIYLACLLVMVIGTDAILDAMLTLWLNLAMVSFYLTVTAVTRKQRLWGYVILGLACGMGFLTKGFLALAIPVIAVVPFMLKQRRFLELVKYGIIPILVAAAISLPWSLRIASLEGDYWHYFFWIEHIQRFSSPNAQHNQPFWFYLPILLLGLMPWVGWVPAALKRLRQEKADRRAQLYLAAWAVLPFLFFSTANGKLPAYILPCFAPLAILLGAGVVQLVRDNRQTPFKANAWINIAFGLLGVIALIIVTLKPGHRPAFGPDDHFELAVAFIIFAAWAAFGWLQLSHPIKRWSLAALCPVPLALFFSMALPSSVTYSKLPQIFIHEHQALLDQTDQLLSNNVGLAGALAWELKTSDVMMFDDQGELDYGLSYPDAQSRYVSLAAFPAWLREARRSGSVAILLRGKKPDYFDALPTPDQHLSKGKFDLIIYTQRSGSS</sequence>
<evidence type="ECO:0000256" key="2">
    <source>
        <dbReference type="ARBA" id="ARBA00005200"/>
    </source>
</evidence>
<dbReference type="HAMAP" id="MF_01165">
    <property type="entry name" value="ArnT_transfer"/>
    <property type="match status" value="1"/>
</dbReference>
<comment type="catalytic activity">
    <reaction evidence="18 19">
        <text>4-amino-4-deoxy-alpha-L-arabinopyranosyl di-trans,octa-cis-undecaprenyl phosphate + lipid IVA = lipid IIA + di-trans,octa-cis-undecaprenyl phosphate.</text>
        <dbReference type="EC" id="2.4.2.43"/>
    </reaction>
</comment>
<organism evidence="21 22">
    <name type="scientific">Marinobacter halodurans</name>
    <dbReference type="NCBI Taxonomy" id="2528979"/>
    <lineage>
        <taxon>Bacteria</taxon>
        <taxon>Pseudomonadati</taxon>
        <taxon>Pseudomonadota</taxon>
        <taxon>Gammaproteobacteria</taxon>
        <taxon>Pseudomonadales</taxon>
        <taxon>Marinobacteraceae</taxon>
        <taxon>Marinobacter</taxon>
    </lineage>
</organism>
<gene>
    <name evidence="19" type="primary">arnT</name>
    <name evidence="21" type="ORF">EZI54_21955</name>
</gene>
<keyword evidence="16 19" id="KW-0472">Membrane</keyword>
<feature type="transmembrane region" description="Helical" evidence="19">
    <location>
        <begin position="160"/>
        <end position="190"/>
    </location>
</feature>
<dbReference type="InterPro" id="IPR022839">
    <property type="entry name" value="ArnT"/>
</dbReference>
<keyword evidence="8" id="KW-0997">Cell inner membrane</keyword>
<evidence type="ECO:0000256" key="16">
    <source>
        <dbReference type="ARBA" id="ARBA00023136"/>
    </source>
</evidence>
<evidence type="ECO:0000256" key="15">
    <source>
        <dbReference type="ARBA" id="ARBA00023098"/>
    </source>
</evidence>
<dbReference type="Pfam" id="PF02366">
    <property type="entry name" value="PMT"/>
    <property type="match status" value="1"/>
</dbReference>
<evidence type="ECO:0000313" key="22">
    <source>
        <dbReference type="Proteomes" id="UP000313645"/>
    </source>
</evidence>
<dbReference type="InterPro" id="IPR050297">
    <property type="entry name" value="LipidA_mod_glycosyltrf_83"/>
</dbReference>
<feature type="transmembrane region" description="Helical" evidence="19">
    <location>
        <begin position="313"/>
        <end position="334"/>
    </location>
</feature>
<evidence type="ECO:0000256" key="9">
    <source>
        <dbReference type="ARBA" id="ARBA00022556"/>
    </source>
</evidence>
<feature type="transmembrane region" description="Helical" evidence="19">
    <location>
        <begin position="406"/>
        <end position="424"/>
    </location>
</feature>
<proteinExistence type="inferred from homology"/>
<dbReference type="GO" id="GO:0103015">
    <property type="term" value="F:4-amino-4-deoxy-L-arabinose transferase activity"/>
    <property type="evidence" value="ECO:0007669"/>
    <property type="project" value="UniProtKB-EC"/>
</dbReference>
<dbReference type="NCBIfam" id="NF009784">
    <property type="entry name" value="PRK13279.1"/>
    <property type="match status" value="1"/>
</dbReference>
<dbReference type="InterPro" id="IPR003342">
    <property type="entry name" value="ArnT-like_N"/>
</dbReference>
<feature type="transmembrane region" description="Helical" evidence="19">
    <location>
        <begin position="79"/>
        <end position="100"/>
    </location>
</feature>
<keyword evidence="11 19" id="KW-0808">Transferase</keyword>
<keyword evidence="15 19" id="KW-0443">Lipid metabolism</keyword>
<evidence type="ECO:0000256" key="12">
    <source>
        <dbReference type="ARBA" id="ARBA00022692"/>
    </source>
</evidence>
<feature type="transmembrane region" description="Helical" evidence="19">
    <location>
        <begin position="255"/>
        <end position="277"/>
    </location>
</feature>
<dbReference type="PANTHER" id="PTHR33908">
    <property type="entry name" value="MANNOSYLTRANSFERASE YKCB-RELATED"/>
    <property type="match status" value="1"/>
</dbReference>
<evidence type="ECO:0000256" key="17">
    <source>
        <dbReference type="ARBA" id="ARBA00025446"/>
    </source>
</evidence>
<dbReference type="Proteomes" id="UP000313645">
    <property type="component" value="Unassembled WGS sequence"/>
</dbReference>
<dbReference type="RefSeq" id="WP_131484025.1">
    <property type="nucleotide sequence ID" value="NZ_SJDL01000055.1"/>
</dbReference>
<feature type="transmembrane region" description="Helical" evidence="19">
    <location>
        <begin position="346"/>
        <end position="365"/>
    </location>
</feature>
<protein>
    <recommendedName>
        <fullName evidence="5 19">Undecaprenyl phosphate-alpha-4-amino-4-deoxy-L-arabinose arabinosyl transferase</fullName>
        <ecNumber evidence="4 19">2.4.2.43</ecNumber>
    </recommendedName>
    <alternativeName>
        <fullName evidence="19">4-amino-4-deoxy-L-arabinose lipid A transferase</fullName>
    </alternativeName>
    <alternativeName>
        <fullName evidence="19">Lipid IV(A) 4-amino-4-deoxy-L-arabinosyltransferase</fullName>
    </alternativeName>
    <alternativeName>
        <fullName evidence="19">Undecaprenyl phosphate-alpha-L-Ara4N transferase</fullName>
    </alternativeName>
</protein>
<feature type="transmembrane region" description="Helical" evidence="19">
    <location>
        <begin position="112"/>
        <end position="140"/>
    </location>
</feature>
<evidence type="ECO:0000256" key="5">
    <source>
        <dbReference type="ARBA" id="ARBA00015532"/>
    </source>
</evidence>
<feature type="transmembrane region" description="Helical" evidence="19">
    <location>
        <begin position="381"/>
        <end position="399"/>
    </location>
</feature>
<evidence type="ECO:0000256" key="4">
    <source>
        <dbReference type="ARBA" id="ARBA00012056"/>
    </source>
</evidence>
<comment type="similarity">
    <text evidence="3 19">Belongs to the glycosyltransferase 83 family.</text>
</comment>
<evidence type="ECO:0000256" key="19">
    <source>
        <dbReference type="HAMAP-Rule" id="MF_01165"/>
    </source>
</evidence>
<comment type="function">
    <text evidence="17 19">Catalyzes the transfer of the L-Ara4N moiety of the glycolipid undecaprenyl phosphate-alpha-L-Ara4N to lipid A. The modified arabinose is attached to lipid A and is required for resistance to polymyxin and cationic antimicrobial peptides.</text>
</comment>
<evidence type="ECO:0000313" key="21">
    <source>
        <dbReference type="EMBL" id="TBW47899.1"/>
    </source>
</evidence>
<keyword evidence="10 19" id="KW-0328">Glycosyltransferase</keyword>
<keyword evidence="7 19" id="KW-0444">Lipid biosynthesis</keyword>
<evidence type="ECO:0000256" key="7">
    <source>
        <dbReference type="ARBA" id="ARBA00022516"/>
    </source>
</evidence>